<reference evidence="2" key="1">
    <citation type="journal article" date="2020" name="mSystems">
        <title>Genome- and Community-Level Interaction Insights into Carbon Utilization and Element Cycling Functions of Hydrothermarchaeota in Hydrothermal Sediment.</title>
        <authorList>
            <person name="Zhou Z."/>
            <person name="Liu Y."/>
            <person name="Xu W."/>
            <person name="Pan J."/>
            <person name="Luo Z.H."/>
            <person name="Li M."/>
        </authorList>
    </citation>
    <scope>NUCLEOTIDE SEQUENCE [LARGE SCALE GENOMIC DNA]</scope>
    <source>
        <strain evidence="2">SpSt-767</strain>
    </source>
</reference>
<name>A0A7V6DP85_9BACT</name>
<feature type="domain" description="Tim44-like" evidence="1">
    <location>
        <begin position="170"/>
        <end position="315"/>
    </location>
</feature>
<dbReference type="AlphaFoldDB" id="A0A7V6DP85"/>
<dbReference type="SUPFAM" id="SSF54427">
    <property type="entry name" value="NTF2-like"/>
    <property type="match status" value="1"/>
</dbReference>
<comment type="caution">
    <text evidence="2">The sequence shown here is derived from an EMBL/GenBank/DDBJ whole genome shotgun (WGS) entry which is preliminary data.</text>
</comment>
<evidence type="ECO:0000259" key="1">
    <source>
        <dbReference type="SMART" id="SM00978"/>
    </source>
</evidence>
<proteinExistence type="predicted"/>
<dbReference type="SMART" id="SM00978">
    <property type="entry name" value="Tim44"/>
    <property type="match status" value="1"/>
</dbReference>
<accession>A0A7V6DP85</accession>
<dbReference type="Pfam" id="PF04280">
    <property type="entry name" value="Tim44"/>
    <property type="match status" value="1"/>
</dbReference>
<sequence>MPRRPDLIKAMLWAGLLCLGVFLSHRGWCREASGASARFEETGRPPVRIASLSYRAAAHQTPSGHPTPPKGKAASPALCNPLSLNWLSKGVLGSLLCHSVYGYPLTYVWQEGLWPPGLLDILVLAAFSYLGYTLYRRFTAGGTSEVEVAPPKFFLPNNAAPPPLAVRETAWPGLRAIQELDRDFDLRAFGEATYQLLQELYAAWNQETVNGLNGRVKESLLEYLQMGLKIMSFREERSYLEDVILDDMTVTDARVDDGKEMITVCFRGRLLDYVVDKASGKLLLGSMAYPATFQEYWDLERSRGQGTWVLQDIREG</sequence>
<organism evidence="2">
    <name type="scientific">Desulfobacca acetoxidans</name>
    <dbReference type="NCBI Taxonomy" id="60893"/>
    <lineage>
        <taxon>Bacteria</taxon>
        <taxon>Pseudomonadati</taxon>
        <taxon>Thermodesulfobacteriota</taxon>
        <taxon>Desulfobaccia</taxon>
        <taxon>Desulfobaccales</taxon>
        <taxon>Desulfobaccaceae</taxon>
        <taxon>Desulfobacca</taxon>
    </lineage>
</organism>
<evidence type="ECO:0000313" key="2">
    <source>
        <dbReference type="EMBL" id="HHS28931.1"/>
    </source>
</evidence>
<gene>
    <name evidence="2" type="ORF">ENV52_04435</name>
</gene>
<dbReference type="InterPro" id="IPR007379">
    <property type="entry name" value="Tim44-like_dom"/>
</dbReference>
<dbReference type="Gene3D" id="3.10.450.240">
    <property type="match status" value="1"/>
</dbReference>
<dbReference type="InterPro" id="IPR032710">
    <property type="entry name" value="NTF2-like_dom_sf"/>
</dbReference>
<protein>
    <submittedName>
        <fullName evidence="2">Tim44 domain-containing protein</fullName>
    </submittedName>
</protein>
<dbReference type="EMBL" id="DTGR01000068">
    <property type="protein sequence ID" value="HHS28931.1"/>
    <property type="molecule type" value="Genomic_DNA"/>
</dbReference>